<organism evidence="2 3">
    <name type="scientific">Mycena maculata</name>
    <dbReference type="NCBI Taxonomy" id="230809"/>
    <lineage>
        <taxon>Eukaryota</taxon>
        <taxon>Fungi</taxon>
        <taxon>Dikarya</taxon>
        <taxon>Basidiomycota</taxon>
        <taxon>Agaricomycotina</taxon>
        <taxon>Agaricomycetes</taxon>
        <taxon>Agaricomycetidae</taxon>
        <taxon>Agaricales</taxon>
        <taxon>Marasmiineae</taxon>
        <taxon>Mycenaceae</taxon>
        <taxon>Mycena</taxon>
    </lineage>
</organism>
<proteinExistence type="predicted"/>
<name>A0AAD7K4G2_9AGAR</name>
<sequence length="272" mass="30690">MADPNLQNKLQRVEDLWFPDADLILRAENSPFRVHSSILGARSSVFRDMVAFPQPTNAEGDIIDGVPVVRLHDSALETEIFGVDSSSKFFHAPSISRDFSAVIGVMRLAHKYDVQYLFRRALCDLEATYPMEFSRSQAMLRDEEEEPHLVLPAGLVTDLIALHAATVIHEFLQNIPNGTGPCSSPRDCAEAVLEAWEFLLIRTKQGCRDADPLQEWIFAETENDLCVVCSVAGQAEYSSAQLFFWLDMPEIFKLPSWEDLDELRRQVMEDAA</sequence>
<dbReference type="InterPro" id="IPR000210">
    <property type="entry name" value="BTB/POZ_dom"/>
</dbReference>
<evidence type="ECO:0000313" key="3">
    <source>
        <dbReference type="Proteomes" id="UP001215280"/>
    </source>
</evidence>
<dbReference type="SUPFAM" id="SSF54695">
    <property type="entry name" value="POZ domain"/>
    <property type="match status" value="1"/>
</dbReference>
<dbReference type="InterPro" id="IPR011333">
    <property type="entry name" value="SKP1/BTB/POZ_sf"/>
</dbReference>
<feature type="domain" description="BTB" evidence="1">
    <location>
        <begin position="21"/>
        <end position="50"/>
    </location>
</feature>
<keyword evidence="3" id="KW-1185">Reference proteome</keyword>
<dbReference type="Gene3D" id="3.30.710.10">
    <property type="entry name" value="Potassium Channel Kv1.1, Chain A"/>
    <property type="match status" value="1"/>
</dbReference>
<dbReference type="PROSITE" id="PS50097">
    <property type="entry name" value="BTB"/>
    <property type="match status" value="1"/>
</dbReference>
<dbReference type="CDD" id="cd18186">
    <property type="entry name" value="BTB_POZ_ZBTB_KLHL-like"/>
    <property type="match status" value="1"/>
</dbReference>
<evidence type="ECO:0000313" key="2">
    <source>
        <dbReference type="EMBL" id="KAJ7776964.1"/>
    </source>
</evidence>
<gene>
    <name evidence="2" type="ORF">DFH07DRAFT_1056603</name>
</gene>
<accession>A0AAD7K4G2</accession>
<reference evidence="2" key="1">
    <citation type="submission" date="2023-03" db="EMBL/GenBank/DDBJ databases">
        <title>Massive genome expansion in bonnet fungi (Mycena s.s.) driven by repeated elements and novel gene families across ecological guilds.</title>
        <authorList>
            <consortium name="Lawrence Berkeley National Laboratory"/>
            <person name="Harder C.B."/>
            <person name="Miyauchi S."/>
            <person name="Viragh M."/>
            <person name="Kuo A."/>
            <person name="Thoen E."/>
            <person name="Andreopoulos B."/>
            <person name="Lu D."/>
            <person name="Skrede I."/>
            <person name="Drula E."/>
            <person name="Henrissat B."/>
            <person name="Morin E."/>
            <person name="Kohler A."/>
            <person name="Barry K."/>
            <person name="LaButti K."/>
            <person name="Morin E."/>
            <person name="Salamov A."/>
            <person name="Lipzen A."/>
            <person name="Mereny Z."/>
            <person name="Hegedus B."/>
            <person name="Baldrian P."/>
            <person name="Stursova M."/>
            <person name="Weitz H."/>
            <person name="Taylor A."/>
            <person name="Grigoriev I.V."/>
            <person name="Nagy L.G."/>
            <person name="Martin F."/>
            <person name="Kauserud H."/>
        </authorList>
    </citation>
    <scope>NUCLEOTIDE SEQUENCE</scope>
    <source>
        <strain evidence="2">CBHHK188m</strain>
    </source>
</reference>
<comment type="caution">
    <text evidence="2">The sequence shown here is derived from an EMBL/GenBank/DDBJ whole genome shotgun (WGS) entry which is preliminary data.</text>
</comment>
<dbReference type="AlphaFoldDB" id="A0AAD7K4G2"/>
<dbReference type="Proteomes" id="UP001215280">
    <property type="component" value="Unassembled WGS sequence"/>
</dbReference>
<dbReference type="EMBL" id="JARJLG010000011">
    <property type="protein sequence ID" value="KAJ7776964.1"/>
    <property type="molecule type" value="Genomic_DNA"/>
</dbReference>
<protein>
    <recommendedName>
        <fullName evidence="1">BTB domain-containing protein</fullName>
    </recommendedName>
</protein>
<evidence type="ECO:0000259" key="1">
    <source>
        <dbReference type="PROSITE" id="PS50097"/>
    </source>
</evidence>